<protein>
    <submittedName>
        <fullName evidence="2">Uncharacterized protein</fullName>
    </submittedName>
</protein>
<keyword evidence="3" id="KW-1185">Reference proteome</keyword>
<dbReference type="Proteomes" id="UP000199668">
    <property type="component" value="Unassembled WGS sequence"/>
</dbReference>
<proteinExistence type="predicted"/>
<organism evidence="2 3">
    <name type="scientific">Salibacterium qingdaonense</name>
    <dbReference type="NCBI Taxonomy" id="266892"/>
    <lineage>
        <taxon>Bacteria</taxon>
        <taxon>Bacillati</taxon>
        <taxon>Bacillota</taxon>
        <taxon>Bacilli</taxon>
        <taxon>Bacillales</taxon>
        <taxon>Bacillaceae</taxon>
    </lineage>
</organism>
<evidence type="ECO:0000256" key="1">
    <source>
        <dbReference type="SAM" id="MobiDB-lite"/>
    </source>
</evidence>
<dbReference type="EMBL" id="FOTY01000021">
    <property type="protein sequence ID" value="SFM20474.1"/>
    <property type="molecule type" value="Genomic_DNA"/>
</dbReference>
<evidence type="ECO:0000313" key="3">
    <source>
        <dbReference type="Proteomes" id="UP000199668"/>
    </source>
</evidence>
<name>A0A1I4NY22_9BACI</name>
<reference evidence="2 3" key="1">
    <citation type="submission" date="2016-10" db="EMBL/GenBank/DDBJ databases">
        <authorList>
            <person name="de Groot N.N."/>
        </authorList>
    </citation>
    <scope>NUCLEOTIDE SEQUENCE [LARGE SCALE GENOMIC DNA]</scope>
    <source>
        <strain evidence="2 3">CGMCC 1.6134</strain>
    </source>
</reference>
<evidence type="ECO:0000313" key="2">
    <source>
        <dbReference type="EMBL" id="SFM20474.1"/>
    </source>
</evidence>
<gene>
    <name evidence="2" type="ORF">SAMN04488054_12146</name>
</gene>
<feature type="region of interest" description="Disordered" evidence="1">
    <location>
        <begin position="1"/>
        <end position="36"/>
    </location>
</feature>
<sequence>MNNIFNSPEFRKELRETEEAKAKMESSEMVGEAKHQPDVEAGTFPAVTKTAVYSRNVQSPLGINDKIDITYTIFVPTSEGTLQKIEKDKSYWKSPSEKAKYTRTLSGLLNADPRQAFRLEDLMGIPCEVEITHKTTDKGTFANISKVTRVDIEALPDQFTL</sequence>
<dbReference type="STRING" id="266892.SAMN04488054_12146"/>
<dbReference type="RefSeq" id="WP_090927634.1">
    <property type="nucleotide sequence ID" value="NZ_FOTY01000021.1"/>
</dbReference>
<accession>A0A1I4NY22</accession>
<feature type="compositionally biased region" description="Basic and acidic residues" evidence="1">
    <location>
        <begin position="9"/>
        <end position="36"/>
    </location>
</feature>
<dbReference type="AlphaFoldDB" id="A0A1I4NY22"/>